<keyword evidence="1" id="KW-0732">Signal</keyword>
<dbReference type="AlphaFoldDB" id="A0A127VE09"/>
<dbReference type="PANTHER" id="PTHR11575:SF24">
    <property type="entry name" value="5'-NUCLEOTIDASE"/>
    <property type="match status" value="1"/>
</dbReference>
<dbReference type="RefSeq" id="WP_068401878.1">
    <property type="nucleotide sequence ID" value="NZ_CP014504.1"/>
</dbReference>
<organism evidence="2 3">
    <name type="scientific">Pedobacter cryoconitis</name>
    <dbReference type="NCBI Taxonomy" id="188932"/>
    <lineage>
        <taxon>Bacteria</taxon>
        <taxon>Pseudomonadati</taxon>
        <taxon>Bacteroidota</taxon>
        <taxon>Sphingobacteriia</taxon>
        <taxon>Sphingobacteriales</taxon>
        <taxon>Sphingobacteriaceae</taxon>
        <taxon>Pedobacter</taxon>
    </lineage>
</organism>
<dbReference type="InterPro" id="IPR029052">
    <property type="entry name" value="Metallo-depent_PP-like"/>
</dbReference>
<feature type="signal peptide" evidence="1">
    <location>
        <begin position="1"/>
        <end position="28"/>
    </location>
</feature>
<feature type="chain" id="PRO_5007280472" description="5'-nucleotidase" evidence="1">
    <location>
        <begin position="29"/>
        <end position="297"/>
    </location>
</feature>
<evidence type="ECO:0008006" key="4">
    <source>
        <dbReference type="Google" id="ProtNLM"/>
    </source>
</evidence>
<evidence type="ECO:0000313" key="3">
    <source>
        <dbReference type="Proteomes" id="UP000071561"/>
    </source>
</evidence>
<evidence type="ECO:0000313" key="2">
    <source>
        <dbReference type="EMBL" id="AMP99582.1"/>
    </source>
</evidence>
<dbReference type="PROSITE" id="PS51318">
    <property type="entry name" value="TAT"/>
    <property type="match status" value="1"/>
</dbReference>
<accession>A0A127VE09</accession>
<dbReference type="EMBL" id="CP014504">
    <property type="protein sequence ID" value="AMP99582.1"/>
    <property type="molecule type" value="Genomic_DNA"/>
</dbReference>
<reference evidence="2 3" key="1">
    <citation type="submission" date="2016-03" db="EMBL/GenBank/DDBJ databases">
        <title>Complete genome sequence of Pedobacter cryoconitis PAMC 27485.</title>
        <authorList>
            <person name="Lee J."/>
            <person name="Kim O.-S."/>
        </authorList>
    </citation>
    <scope>NUCLEOTIDE SEQUENCE [LARGE SCALE GENOMIC DNA]</scope>
    <source>
        <strain evidence="2 3">PAMC 27485</strain>
    </source>
</reference>
<protein>
    <recommendedName>
        <fullName evidence="4">5'-nucleotidase</fullName>
    </recommendedName>
</protein>
<dbReference type="OrthoDB" id="9775118at2"/>
<gene>
    <name evidence="2" type="ORF">AY601_2697</name>
</gene>
<name>A0A127VE09_9SPHI</name>
<sequence length="297" mass="32319" precursor="true">MSNRRSFLKNTTLVATATLLSKPISSFANLSKNAATLHASGKNLIIYYSSQLNGQIHNGLKESGGIKNLRKLLNNEDTGGLILDAGNFLGSDQDIAHHDAVIEAMNKTGYHTSMPSPQDLSYGEAYLAKLSDTMNFCLVNCNYVFNNLKLSAAVKPWQIINFGKFKIGITGVGPEVSGIGFHDPVKKANHIAKHLKNNMDCDFVVCLSGLDYQEKGNIAGNIALAEQSEAIDFIIGSGSESKQNHTIIRKNITGHEVFIGHPVPQGLTMGKLVFEFKNKQKFFAETRHLANPAGLLC</sequence>
<proteinExistence type="predicted"/>
<dbReference type="InterPro" id="IPR006311">
    <property type="entry name" value="TAT_signal"/>
</dbReference>
<dbReference type="SUPFAM" id="SSF56300">
    <property type="entry name" value="Metallo-dependent phosphatases"/>
    <property type="match status" value="1"/>
</dbReference>
<evidence type="ECO:0000256" key="1">
    <source>
        <dbReference type="SAM" id="SignalP"/>
    </source>
</evidence>
<dbReference type="PATRIC" id="fig|188932.3.peg.2809"/>
<dbReference type="Gene3D" id="3.60.21.10">
    <property type="match status" value="1"/>
</dbReference>
<dbReference type="GO" id="GO:0016787">
    <property type="term" value="F:hydrolase activity"/>
    <property type="evidence" value="ECO:0007669"/>
    <property type="project" value="InterPro"/>
</dbReference>
<dbReference type="KEGG" id="pcm:AY601_2697"/>
<dbReference type="InterPro" id="IPR006179">
    <property type="entry name" value="5_nucleotidase/apyrase"/>
</dbReference>
<keyword evidence="3" id="KW-1185">Reference proteome</keyword>
<dbReference type="GO" id="GO:0009166">
    <property type="term" value="P:nucleotide catabolic process"/>
    <property type="evidence" value="ECO:0007669"/>
    <property type="project" value="InterPro"/>
</dbReference>
<dbReference type="Proteomes" id="UP000071561">
    <property type="component" value="Chromosome"/>
</dbReference>
<dbReference type="PANTHER" id="PTHR11575">
    <property type="entry name" value="5'-NUCLEOTIDASE-RELATED"/>
    <property type="match status" value="1"/>
</dbReference>